<feature type="region of interest" description="Disordered" evidence="14">
    <location>
        <begin position="1"/>
        <end position="23"/>
    </location>
</feature>
<comment type="function">
    <text evidence="12 13">Required for formation of the rod structure in the basal body of the flagellar apparatus. Together with FliI and FliH, may constitute the export apparatus of flagellin.</text>
</comment>
<dbReference type="RefSeq" id="WP_075433283.1">
    <property type="nucleotide sequence ID" value="NZ_CP013259.1"/>
</dbReference>
<dbReference type="Pfam" id="PF01312">
    <property type="entry name" value="Bac_export_2"/>
    <property type="match status" value="1"/>
</dbReference>
<dbReference type="Gene3D" id="6.10.250.2080">
    <property type="match status" value="1"/>
</dbReference>
<dbReference type="GO" id="GO:0044780">
    <property type="term" value="P:bacterial-type flagellum assembly"/>
    <property type="evidence" value="ECO:0007669"/>
    <property type="project" value="InterPro"/>
</dbReference>
<dbReference type="Proteomes" id="UP000093070">
    <property type="component" value="Chromosome"/>
</dbReference>
<dbReference type="PATRIC" id="fig|118101.4.peg.241"/>
<keyword evidence="5 13" id="KW-1003">Cell membrane</keyword>
<evidence type="ECO:0000256" key="4">
    <source>
        <dbReference type="ARBA" id="ARBA00022448"/>
    </source>
</evidence>
<dbReference type="FunFam" id="3.40.1690.10:FF:000001">
    <property type="entry name" value="Flagellar biosynthetic protein FlhB"/>
    <property type="match status" value="1"/>
</dbReference>
<proteinExistence type="inferred from homology"/>
<evidence type="ECO:0000256" key="1">
    <source>
        <dbReference type="ARBA" id="ARBA00004651"/>
    </source>
</evidence>
<dbReference type="SUPFAM" id="SSF160544">
    <property type="entry name" value="EscU C-terminal domain-like"/>
    <property type="match status" value="1"/>
</dbReference>
<evidence type="ECO:0000256" key="7">
    <source>
        <dbReference type="ARBA" id="ARBA00022795"/>
    </source>
</evidence>
<feature type="transmembrane region" description="Helical" evidence="13">
    <location>
        <begin position="33"/>
        <end position="49"/>
    </location>
</feature>
<evidence type="ECO:0000256" key="3">
    <source>
        <dbReference type="ARBA" id="ARBA00021622"/>
    </source>
</evidence>
<evidence type="ECO:0000256" key="6">
    <source>
        <dbReference type="ARBA" id="ARBA00022692"/>
    </source>
</evidence>
<evidence type="ECO:0000256" key="12">
    <source>
        <dbReference type="ARBA" id="ARBA00025078"/>
    </source>
</evidence>
<sequence>MNHNINEEKTENPTEHRIKKFKTRGKTRYPRELNSLLILLIGLINLWWYKNLILSSFMNIMFHSFSFNRNIISNNDVITFNIFIFLQELFFILFPFLVTLLFIIIIPPILFSGIKFNFKSLDFNFKKLNLFRGLKKIFSFEIAIEFFKIILKLFIIISITLWYLYFSFPEMLTLIHESFISSLFHGCNMIFHCCFLVILGLVPIVSFDILLQQFKHYKNLKMTHQEVKDEFREKEGNPNIKARIRQEMKAIIRRRMISDVPKSDVVITNPIHYSVALKYDDKRMNAPKVIAKGIGETAIKIQNIAFQYNISTISAPSLARSLYRYSEIGQYIPSPLYKAVAEVLAWVWKVKKWKKEGGVFPEKPKNIIVPSELIFRGERKKND</sequence>
<evidence type="ECO:0000256" key="13">
    <source>
        <dbReference type="RuleBase" id="RU364091"/>
    </source>
</evidence>
<feature type="transmembrane region" description="Helical" evidence="13">
    <location>
        <begin position="137"/>
        <end position="165"/>
    </location>
</feature>
<feature type="transmembrane region" description="Helical" evidence="13">
    <location>
        <begin position="89"/>
        <end position="116"/>
    </location>
</feature>
<evidence type="ECO:0000256" key="11">
    <source>
        <dbReference type="ARBA" id="ARBA00023225"/>
    </source>
</evidence>
<dbReference type="GO" id="GO:0005886">
    <property type="term" value="C:plasma membrane"/>
    <property type="evidence" value="ECO:0007669"/>
    <property type="project" value="UniProtKB-SubCell"/>
</dbReference>
<dbReference type="NCBIfam" id="TIGR00328">
    <property type="entry name" value="flhB"/>
    <property type="match status" value="1"/>
</dbReference>
<keyword evidence="11 13" id="KW-1006">Bacterial flagellum protein export</keyword>
<accession>A0A1B2H8A3</accession>
<evidence type="ECO:0000256" key="10">
    <source>
        <dbReference type="ARBA" id="ARBA00023136"/>
    </source>
</evidence>
<keyword evidence="6 13" id="KW-0812">Transmembrane</keyword>
<keyword evidence="15" id="KW-0969">Cilium</keyword>
<feature type="transmembrane region" description="Helical" evidence="13">
    <location>
        <begin position="189"/>
        <end position="211"/>
    </location>
</feature>
<evidence type="ECO:0000256" key="2">
    <source>
        <dbReference type="ARBA" id="ARBA00010690"/>
    </source>
</evidence>
<comment type="similarity">
    <text evidence="2 13">Belongs to the type III secretion exporter family.</text>
</comment>
<keyword evidence="15" id="KW-0282">Flagellum</keyword>
<evidence type="ECO:0000256" key="14">
    <source>
        <dbReference type="SAM" id="MobiDB-lite"/>
    </source>
</evidence>
<gene>
    <name evidence="13 15" type="primary">flhB</name>
    <name evidence="15" type="ORF">ATN01_01205</name>
</gene>
<dbReference type="STRING" id="118101.ATN01_01205"/>
<keyword evidence="7 13" id="KW-1005">Bacterial flagellum biogenesis</keyword>
<feature type="compositionally biased region" description="Basic and acidic residues" evidence="14">
    <location>
        <begin position="1"/>
        <end position="16"/>
    </location>
</feature>
<evidence type="ECO:0000313" key="15">
    <source>
        <dbReference type="EMBL" id="ANZ22463.1"/>
    </source>
</evidence>
<dbReference type="PANTHER" id="PTHR30531:SF12">
    <property type="entry name" value="FLAGELLAR BIOSYNTHETIC PROTEIN FLHB"/>
    <property type="match status" value="1"/>
</dbReference>
<dbReference type="PANTHER" id="PTHR30531">
    <property type="entry name" value="FLAGELLAR BIOSYNTHETIC PROTEIN FLHB"/>
    <property type="match status" value="1"/>
</dbReference>
<organism evidence="15 16">
    <name type="scientific">Buchnera aphidicola subsp. Diuraphis noxia</name>
    <dbReference type="NCBI Taxonomy" id="118101"/>
    <lineage>
        <taxon>Bacteria</taxon>
        <taxon>Pseudomonadati</taxon>
        <taxon>Pseudomonadota</taxon>
        <taxon>Gammaproteobacteria</taxon>
        <taxon>Enterobacterales</taxon>
        <taxon>Erwiniaceae</taxon>
        <taxon>Buchnera</taxon>
    </lineage>
</organism>
<dbReference type="Gene3D" id="3.40.1690.10">
    <property type="entry name" value="secretion proteins EscU"/>
    <property type="match status" value="1"/>
</dbReference>
<evidence type="ECO:0000256" key="5">
    <source>
        <dbReference type="ARBA" id="ARBA00022475"/>
    </source>
</evidence>
<dbReference type="InterPro" id="IPR006136">
    <property type="entry name" value="FlhB"/>
</dbReference>
<keyword evidence="8 13" id="KW-0653">Protein transport</keyword>
<evidence type="ECO:0000313" key="16">
    <source>
        <dbReference type="Proteomes" id="UP000093070"/>
    </source>
</evidence>
<dbReference type="InterPro" id="IPR029025">
    <property type="entry name" value="T3SS_substrate_exporter_C"/>
</dbReference>
<dbReference type="InterPro" id="IPR006135">
    <property type="entry name" value="T3SS_substrate_exporter"/>
</dbReference>
<dbReference type="PRINTS" id="PR00950">
    <property type="entry name" value="TYPE3IMSPROT"/>
</dbReference>
<dbReference type="EMBL" id="CP013259">
    <property type="protein sequence ID" value="ANZ22463.1"/>
    <property type="molecule type" value="Genomic_DNA"/>
</dbReference>
<dbReference type="OrthoDB" id="9807950at2"/>
<comment type="subcellular location">
    <subcellularLocation>
        <location evidence="1">Cell membrane</location>
        <topology evidence="1">Multi-pass membrane protein</topology>
    </subcellularLocation>
</comment>
<keyword evidence="10 13" id="KW-0472">Membrane</keyword>
<keyword evidence="4 13" id="KW-0813">Transport</keyword>
<dbReference type="GO" id="GO:0009306">
    <property type="term" value="P:protein secretion"/>
    <property type="evidence" value="ECO:0007669"/>
    <property type="project" value="InterPro"/>
</dbReference>
<evidence type="ECO:0000256" key="8">
    <source>
        <dbReference type="ARBA" id="ARBA00022927"/>
    </source>
</evidence>
<dbReference type="AlphaFoldDB" id="A0A1B2H8A3"/>
<keyword evidence="9 13" id="KW-1133">Transmembrane helix</keyword>
<name>A0A1B2H8A3_BUCDN</name>
<protein>
    <recommendedName>
        <fullName evidence="3 13">Flagellar biosynthetic protein FlhB</fullName>
    </recommendedName>
</protein>
<reference evidence="15 16" key="1">
    <citation type="submission" date="2015-11" db="EMBL/GenBank/DDBJ databases">
        <title>The complete genome of Buchnera aphidicola from Diuraphis noxia biotype SAM.</title>
        <authorList>
            <person name="Burger N.F.V."/>
            <person name="Oberholster A.-M."/>
        </authorList>
    </citation>
    <scope>NUCLEOTIDE SEQUENCE [LARGE SCALE GENOMIC DNA]</scope>
    <source>
        <strain evidence="15">SAM</strain>
    </source>
</reference>
<evidence type="ECO:0000256" key="9">
    <source>
        <dbReference type="ARBA" id="ARBA00022989"/>
    </source>
</evidence>
<keyword evidence="15" id="KW-0966">Cell projection</keyword>